<evidence type="ECO:0000256" key="3">
    <source>
        <dbReference type="ARBA" id="ARBA00022630"/>
    </source>
</evidence>
<dbReference type="Pfam" id="PF02770">
    <property type="entry name" value="Acyl-CoA_dh_M"/>
    <property type="match status" value="1"/>
</dbReference>
<dbReference type="Pfam" id="PF00441">
    <property type="entry name" value="Acyl-CoA_dh_1"/>
    <property type="match status" value="1"/>
</dbReference>
<dbReference type="InterPro" id="IPR036250">
    <property type="entry name" value="AcylCo_DH-like_C"/>
</dbReference>
<dbReference type="InterPro" id="IPR006091">
    <property type="entry name" value="Acyl-CoA_Oxase/DH_mid-dom"/>
</dbReference>
<comment type="caution">
    <text evidence="10">The sequence shown here is derived from an EMBL/GenBank/DDBJ whole genome shotgun (WGS) entry which is preliminary data.</text>
</comment>
<keyword evidence="3 6" id="KW-0285">Flavoprotein</keyword>
<evidence type="ECO:0000256" key="2">
    <source>
        <dbReference type="ARBA" id="ARBA00009347"/>
    </source>
</evidence>
<dbReference type="InterPro" id="IPR052161">
    <property type="entry name" value="Mycobact_Acyl-CoA_DH"/>
</dbReference>
<gene>
    <name evidence="10" type="ORF">GCM10011610_30300</name>
</gene>
<evidence type="ECO:0000256" key="4">
    <source>
        <dbReference type="ARBA" id="ARBA00022827"/>
    </source>
</evidence>
<feature type="domain" description="Acyl-CoA dehydrogenase/oxidase N-terminal" evidence="9">
    <location>
        <begin position="33"/>
        <end position="114"/>
    </location>
</feature>
<comment type="cofactor">
    <cofactor evidence="1 6">
        <name>FAD</name>
        <dbReference type="ChEBI" id="CHEBI:57692"/>
    </cofactor>
</comment>
<dbReference type="InterPro" id="IPR037069">
    <property type="entry name" value="AcylCoA_DH/ox_N_sf"/>
</dbReference>
<dbReference type="Gene3D" id="2.40.110.10">
    <property type="entry name" value="Butyryl-CoA Dehydrogenase, subunit A, domain 2"/>
    <property type="match status" value="1"/>
</dbReference>
<dbReference type="RefSeq" id="WP_229739835.1">
    <property type="nucleotide sequence ID" value="NZ_BMNE01000003.1"/>
</dbReference>
<reference evidence="11" key="1">
    <citation type="journal article" date="2019" name="Int. J. Syst. Evol. Microbiol.">
        <title>The Global Catalogue of Microorganisms (GCM) 10K type strain sequencing project: providing services to taxonomists for standard genome sequencing and annotation.</title>
        <authorList>
            <consortium name="The Broad Institute Genomics Platform"/>
            <consortium name="The Broad Institute Genome Sequencing Center for Infectious Disease"/>
            <person name="Wu L."/>
            <person name="Ma J."/>
        </authorList>
    </citation>
    <scope>NUCLEOTIDE SEQUENCE [LARGE SCALE GENOMIC DNA]</scope>
    <source>
        <strain evidence="11">CGMCC 4.7329</strain>
    </source>
</reference>
<dbReference type="InterPro" id="IPR009100">
    <property type="entry name" value="AcylCoA_DH/oxidase_NM_dom_sf"/>
</dbReference>
<dbReference type="Proteomes" id="UP000658127">
    <property type="component" value="Unassembled WGS sequence"/>
</dbReference>
<organism evidence="10 11">
    <name type="scientific">Nocardia rhizosphaerihabitans</name>
    <dbReference type="NCBI Taxonomy" id="1691570"/>
    <lineage>
        <taxon>Bacteria</taxon>
        <taxon>Bacillati</taxon>
        <taxon>Actinomycetota</taxon>
        <taxon>Actinomycetes</taxon>
        <taxon>Mycobacteriales</taxon>
        <taxon>Nocardiaceae</taxon>
        <taxon>Nocardia</taxon>
    </lineage>
</organism>
<evidence type="ECO:0000259" key="8">
    <source>
        <dbReference type="Pfam" id="PF02770"/>
    </source>
</evidence>
<dbReference type="Gene3D" id="1.10.540.10">
    <property type="entry name" value="Acyl-CoA dehydrogenase/oxidase, N-terminal domain"/>
    <property type="match status" value="1"/>
</dbReference>
<dbReference type="InterPro" id="IPR009075">
    <property type="entry name" value="AcylCo_DH/oxidase_C"/>
</dbReference>
<dbReference type="InterPro" id="IPR046373">
    <property type="entry name" value="Acyl-CoA_Oxase/DH_mid-dom_sf"/>
</dbReference>
<dbReference type="SUPFAM" id="SSF56645">
    <property type="entry name" value="Acyl-CoA dehydrogenase NM domain-like"/>
    <property type="match status" value="1"/>
</dbReference>
<dbReference type="InterPro" id="IPR013786">
    <property type="entry name" value="AcylCoA_DH/ox_N"/>
</dbReference>
<evidence type="ECO:0000259" key="7">
    <source>
        <dbReference type="Pfam" id="PF00441"/>
    </source>
</evidence>
<dbReference type="SUPFAM" id="SSF47203">
    <property type="entry name" value="Acyl-CoA dehydrogenase C-terminal domain-like"/>
    <property type="match status" value="1"/>
</dbReference>
<protein>
    <submittedName>
        <fullName evidence="10">Acyl-CoA dehydrogenase</fullName>
    </submittedName>
</protein>
<feature type="domain" description="Acyl-CoA oxidase/dehydrogenase middle" evidence="8">
    <location>
        <begin position="119"/>
        <end position="211"/>
    </location>
</feature>
<accession>A0ABQ2KGW5</accession>
<dbReference type="PANTHER" id="PTHR43292">
    <property type="entry name" value="ACYL-COA DEHYDROGENASE"/>
    <property type="match status" value="1"/>
</dbReference>
<evidence type="ECO:0000256" key="6">
    <source>
        <dbReference type="RuleBase" id="RU362125"/>
    </source>
</evidence>
<feature type="domain" description="Acyl-CoA dehydrogenase/oxidase C-terminal" evidence="7">
    <location>
        <begin position="225"/>
        <end position="371"/>
    </location>
</feature>
<name>A0ABQ2KGW5_9NOCA</name>
<keyword evidence="5 6" id="KW-0560">Oxidoreductase</keyword>
<comment type="similarity">
    <text evidence="2 6">Belongs to the acyl-CoA dehydrogenase family.</text>
</comment>
<proteinExistence type="inferred from homology"/>
<dbReference type="EMBL" id="BMNE01000003">
    <property type="protein sequence ID" value="GGN80689.1"/>
    <property type="molecule type" value="Genomic_DNA"/>
</dbReference>
<keyword evidence="4 6" id="KW-0274">FAD</keyword>
<evidence type="ECO:0000256" key="1">
    <source>
        <dbReference type="ARBA" id="ARBA00001974"/>
    </source>
</evidence>
<dbReference type="PANTHER" id="PTHR43292:SF4">
    <property type="entry name" value="ACYL-COA DEHYDROGENASE FADE34"/>
    <property type="match status" value="1"/>
</dbReference>
<evidence type="ECO:0000313" key="11">
    <source>
        <dbReference type="Proteomes" id="UP000658127"/>
    </source>
</evidence>
<evidence type="ECO:0000313" key="10">
    <source>
        <dbReference type="EMBL" id="GGN80689.1"/>
    </source>
</evidence>
<evidence type="ECO:0000256" key="5">
    <source>
        <dbReference type="ARBA" id="ARBA00023002"/>
    </source>
</evidence>
<keyword evidence="11" id="KW-1185">Reference proteome</keyword>
<dbReference type="Pfam" id="PF02771">
    <property type="entry name" value="Acyl-CoA_dh_N"/>
    <property type="match status" value="1"/>
</dbReference>
<dbReference type="Gene3D" id="1.20.140.10">
    <property type="entry name" value="Butyryl-CoA Dehydrogenase, subunit A, domain 3"/>
    <property type="match status" value="1"/>
</dbReference>
<evidence type="ECO:0000259" key="9">
    <source>
        <dbReference type="Pfam" id="PF02771"/>
    </source>
</evidence>
<sequence length="391" mass="41586">MTTALSEEIRAWLAANAPGRDEVPAPGTPEFVAFAQAFLGRVYDAGFSGISWPVEYGGRGLGQPEEKAFWSEAAAYDLPLGAVFGIGLGMCGPIVRELGTEEQKQRYLRPLLQGREVWCQLFSEPAAGSDLAALRTRAVSDGDDFVITGQKVWTTGAHYCDFGILLARTDPDVPKHRGLTMFIVPMREQGVTVRPLRDMTGASDFNEVFFDGLRVPASAVVGGVGGGWNAARTLLVLERLAVSAGLGVDNAAEGPLSFGGLAGRVRARGLLDSPIVADQLVDLYLAARAADLTDEKLAQEIDAGIDPGSRGSIGKLLKARLNCVAADLAVDLLGDADLDEDLRHDILQSRKLAIGGGTDEIQLTIIGERVLGLPREPQADLAVPFRDLPAN</sequence>